<evidence type="ECO:0000313" key="3">
    <source>
        <dbReference type="Proteomes" id="UP000254572"/>
    </source>
</evidence>
<dbReference type="InterPro" id="IPR018958">
    <property type="entry name" value="Knr4/Smi1-like_dom"/>
</dbReference>
<dbReference type="SUPFAM" id="SSF160631">
    <property type="entry name" value="SMI1/KNR4-like"/>
    <property type="match status" value="1"/>
</dbReference>
<protein>
    <submittedName>
        <fullName evidence="2">SMI1 / KNR4 family</fullName>
    </submittedName>
</protein>
<dbReference type="EMBL" id="UFUW01000001">
    <property type="protein sequence ID" value="SUX24672.1"/>
    <property type="molecule type" value="Genomic_DNA"/>
</dbReference>
<dbReference type="OrthoDB" id="4827574at2"/>
<proteinExistence type="predicted"/>
<evidence type="ECO:0000313" key="2">
    <source>
        <dbReference type="EMBL" id="SUX24672.1"/>
    </source>
</evidence>
<dbReference type="RefSeq" id="WP_115612175.1">
    <property type="nucleotide sequence ID" value="NZ_JBHLZC010000003.1"/>
</dbReference>
<organism evidence="2 3">
    <name type="scientific">Cardiobacterium valvarum</name>
    <dbReference type="NCBI Taxonomy" id="194702"/>
    <lineage>
        <taxon>Bacteria</taxon>
        <taxon>Pseudomonadati</taxon>
        <taxon>Pseudomonadota</taxon>
        <taxon>Gammaproteobacteria</taxon>
        <taxon>Cardiobacteriales</taxon>
        <taxon>Cardiobacteriaceae</taxon>
        <taxon>Cardiobacterium</taxon>
    </lineage>
</organism>
<accession>A0A381ECG9</accession>
<name>A0A381ECG9_9GAMM</name>
<sequence length="167" mass="18432">MFTDIINGLFADYDESFHSAQAVTPERVAQVEAALGYRLPASYIALMTLHNGGSLNRYIYRYPEEDGGESELLVRGISGIGFDGDSTLCGACGSRFWEDPDNWGYPPIGIYFAEEDSGHGLFALDYRNLPADVEPPVVNIYHDSMTITRIAANFAEFVRCLSGDDDN</sequence>
<dbReference type="Gene3D" id="3.40.1580.10">
    <property type="entry name" value="SMI1/KNR4-like"/>
    <property type="match status" value="1"/>
</dbReference>
<feature type="domain" description="Knr4/Smi1-like" evidence="1">
    <location>
        <begin position="22"/>
        <end position="160"/>
    </location>
</feature>
<dbReference type="Proteomes" id="UP000254572">
    <property type="component" value="Unassembled WGS sequence"/>
</dbReference>
<dbReference type="InterPro" id="IPR037883">
    <property type="entry name" value="Knr4/Smi1-like_sf"/>
</dbReference>
<dbReference type="Pfam" id="PF09346">
    <property type="entry name" value="SMI1_KNR4"/>
    <property type="match status" value="1"/>
</dbReference>
<reference evidence="2 3" key="1">
    <citation type="submission" date="2018-06" db="EMBL/GenBank/DDBJ databases">
        <authorList>
            <consortium name="Pathogen Informatics"/>
            <person name="Doyle S."/>
        </authorList>
    </citation>
    <scope>NUCLEOTIDE SEQUENCE [LARGE SCALE GENOMIC DNA]</scope>
    <source>
        <strain evidence="2 3">NCTC13294</strain>
    </source>
</reference>
<dbReference type="AlphaFoldDB" id="A0A381ECG9"/>
<evidence type="ECO:0000259" key="1">
    <source>
        <dbReference type="SMART" id="SM00860"/>
    </source>
</evidence>
<gene>
    <name evidence="2" type="ORF">NCTC13294_01999</name>
</gene>
<dbReference type="SMART" id="SM00860">
    <property type="entry name" value="SMI1_KNR4"/>
    <property type="match status" value="1"/>
</dbReference>
<keyword evidence="3" id="KW-1185">Reference proteome</keyword>